<organism evidence="1 2">
    <name type="scientific">Cannabis sativa</name>
    <name type="common">Hemp</name>
    <name type="synonym">Marijuana</name>
    <dbReference type="NCBI Taxonomy" id="3483"/>
    <lineage>
        <taxon>Eukaryota</taxon>
        <taxon>Viridiplantae</taxon>
        <taxon>Streptophyta</taxon>
        <taxon>Embryophyta</taxon>
        <taxon>Tracheophyta</taxon>
        <taxon>Spermatophyta</taxon>
        <taxon>Magnoliopsida</taxon>
        <taxon>eudicotyledons</taxon>
        <taxon>Gunneridae</taxon>
        <taxon>Pentapetalae</taxon>
        <taxon>rosids</taxon>
        <taxon>fabids</taxon>
        <taxon>Rosales</taxon>
        <taxon>Cannabaceae</taxon>
        <taxon>Cannabis</taxon>
    </lineage>
</organism>
<dbReference type="Gramene" id="evm.model.03.1425">
    <property type="protein sequence ID" value="cds.evm.model.03.1425"/>
    <property type="gene ID" value="evm.TU.03.1425"/>
</dbReference>
<sequence>VNWSFGSNFGSPEEMLVGVHFKVLEWSSVRVLEIRVQVSWSPKTLSLSLVQAMESRSRSQCRVTVWFHLQCRCHELGPRFMLEMQGQSAVLGVECLSADRDLGLELVATFRSVLSGLSGVQVRYPGSLPRSQVVLEIVSHLESSLGSGVKCRYDPGVRLPQSMFGLGSSQSSQLEPRCDLESAFESRLLGLMTGLGTGVMLVLVKSCVGDLDTRTIGGFRPVTESRVKDLNHHQVSRSCSSSGLEVSFLSLGSGSRRDGVL</sequence>
<reference evidence="1" key="1">
    <citation type="submission" date="2018-11" db="EMBL/GenBank/DDBJ databases">
        <authorList>
            <person name="Grassa J C."/>
        </authorList>
    </citation>
    <scope>NUCLEOTIDE SEQUENCE [LARGE SCALE GENOMIC DNA]</scope>
</reference>
<accession>A0A803P586</accession>
<name>A0A803P586_CANSA</name>
<keyword evidence="2" id="KW-1185">Reference proteome</keyword>
<protein>
    <submittedName>
        <fullName evidence="1">Uncharacterized protein</fullName>
    </submittedName>
</protein>
<evidence type="ECO:0000313" key="1">
    <source>
        <dbReference type="EnsemblPlants" id="cds.evm.model.03.1425"/>
    </source>
</evidence>
<dbReference type="AlphaFoldDB" id="A0A803P586"/>
<evidence type="ECO:0000313" key="2">
    <source>
        <dbReference type="Proteomes" id="UP000596661"/>
    </source>
</evidence>
<dbReference type="Proteomes" id="UP000596661">
    <property type="component" value="Chromosome 3"/>
</dbReference>
<dbReference type="EMBL" id="UZAU01000301">
    <property type="status" value="NOT_ANNOTATED_CDS"/>
    <property type="molecule type" value="Genomic_DNA"/>
</dbReference>
<proteinExistence type="predicted"/>
<dbReference type="EnsemblPlants" id="evm.model.03.1425">
    <property type="protein sequence ID" value="cds.evm.model.03.1425"/>
    <property type="gene ID" value="evm.TU.03.1425"/>
</dbReference>
<reference evidence="1" key="2">
    <citation type="submission" date="2021-03" db="UniProtKB">
        <authorList>
            <consortium name="EnsemblPlants"/>
        </authorList>
    </citation>
    <scope>IDENTIFICATION</scope>
</reference>